<dbReference type="Proteomes" id="UP000595814">
    <property type="component" value="Chromosome"/>
</dbReference>
<sequence length="96" mass="11026">MITTKQRAYLKSLAHKMEPVLLIGKGGVTGNTLKQIDDLLNKRELIKIKILNNNLDDKDEIINTILDNLNAEFVQFIGSKFIIYRESDEKKIELPK</sequence>
<evidence type="ECO:0000313" key="2">
    <source>
        <dbReference type="Proteomes" id="UP000595814"/>
    </source>
</evidence>
<accession>A0AC61MNS5</accession>
<dbReference type="EMBL" id="CP066744">
    <property type="protein sequence ID" value="QQK07160.1"/>
    <property type="molecule type" value="Genomic_DNA"/>
</dbReference>
<proteinExistence type="predicted"/>
<keyword evidence="2" id="KW-1185">Reference proteome</keyword>
<protein>
    <submittedName>
        <fullName evidence="1">Ribosome assembly RNA-binding protein YhbY</fullName>
    </submittedName>
</protein>
<gene>
    <name evidence="1" type="primary">yhbY</name>
    <name evidence="1" type="ORF">JFY71_07460</name>
</gene>
<name>A0AC61MNS5_9FIRM</name>
<evidence type="ECO:0000313" key="1">
    <source>
        <dbReference type="EMBL" id="QQK07160.1"/>
    </source>
</evidence>
<organism evidence="1 2">
    <name type="scientific">Miniphocaeibacter halophilus</name>
    <dbReference type="NCBI Taxonomy" id="2931922"/>
    <lineage>
        <taxon>Bacteria</taxon>
        <taxon>Bacillati</taxon>
        <taxon>Bacillota</taxon>
        <taxon>Tissierellia</taxon>
        <taxon>Tissierellales</taxon>
        <taxon>Peptoniphilaceae</taxon>
        <taxon>Miniphocaeibacter</taxon>
    </lineage>
</organism>
<reference evidence="1 2" key="1">
    <citation type="journal article" date="2022" name="Int. J. Syst. Evol. Microbiol.">
        <title>Miniphocaeibacter halophilus sp. nov., an ammonium-tolerant acetate-producing bacterium isolated from a biogas system.</title>
        <authorList>
            <person name="Schnurer A."/>
            <person name="Singh A."/>
            <person name="Bi S."/>
            <person name="Qiao W."/>
            <person name="Westerholm M."/>
        </authorList>
    </citation>
    <scope>NUCLEOTIDE SEQUENCE [LARGE SCALE GENOMIC DNA]</scope>
    <source>
        <strain evidence="1 2">AMB_01</strain>
    </source>
</reference>